<dbReference type="RefSeq" id="WP_047061215.1">
    <property type="nucleotide sequence ID" value="NZ_AP019630.1"/>
</dbReference>
<dbReference type="PANTHER" id="PTHR33337">
    <property type="entry name" value="GFA DOMAIN-CONTAINING PROTEIN"/>
    <property type="match status" value="1"/>
</dbReference>
<dbReference type="PANTHER" id="PTHR33337:SF40">
    <property type="entry name" value="CENP-V_GFA DOMAIN-CONTAINING PROTEIN-RELATED"/>
    <property type="match status" value="1"/>
</dbReference>
<dbReference type="InterPro" id="IPR006913">
    <property type="entry name" value="CENP-V/GFA"/>
</dbReference>
<dbReference type="InterPro" id="IPR011057">
    <property type="entry name" value="Mss4-like_sf"/>
</dbReference>
<dbReference type="GO" id="GO:0016846">
    <property type="term" value="F:carbon-sulfur lyase activity"/>
    <property type="evidence" value="ECO:0007669"/>
    <property type="project" value="InterPro"/>
</dbReference>
<reference evidence="5" key="1">
    <citation type="submission" date="2019-03" db="EMBL/GenBank/DDBJ databases">
        <title>Complete genome sequences of Enterobacter asburiae str. MRY18-106 isolated from a patient in Japan.</title>
        <authorList>
            <person name="Sekizuka T."/>
            <person name="Matsui M."/>
            <person name="Takara T."/>
            <person name="Uechi A."/>
            <person name="Harakuni M."/>
            <person name="Kimura T."/>
            <person name="Suzuki S."/>
            <person name="Kuroda M."/>
        </authorList>
    </citation>
    <scope>NUCLEOTIDE SEQUENCE</scope>
    <source>
        <strain evidence="5">MRY18-106</strain>
    </source>
</reference>
<keyword evidence="3" id="KW-0862">Zinc</keyword>
<protein>
    <submittedName>
        <fullName evidence="5">Uncharacterized protein</fullName>
    </submittedName>
</protein>
<comment type="similarity">
    <text evidence="1">Belongs to the Gfa family.</text>
</comment>
<evidence type="ECO:0000256" key="3">
    <source>
        <dbReference type="ARBA" id="ARBA00022833"/>
    </source>
</evidence>
<evidence type="ECO:0000313" key="5">
    <source>
        <dbReference type="EMBL" id="BBI94318.1"/>
    </source>
</evidence>
<dbReference type="AlphaFoldDB" id="A0A455VTW6"/>
<dbReference type="PROSITE" id="PS51891">
    <property type="entry name" value="CENP_V_GFA"/>
    <property type="match status" value="1"/>
</dbReference>
<dbReference type="SUPFAM" id="SSF51316">
    <property type="entry name" value="Mss4-like"/>
    <property type="match status" value="1"/>
</dbReference>
<keyword evidence="2" id="KW-0479">Metal-binding</keyword>
<dbReference type="GO" id="GO:0046872">
    <property type="term" value="F:metal ion binding"/>
    <property type="evidence" value="ECO:0007669"/>
    <property type="project" value="UniProtKB-KW"/>
</dbReference>
<keyword evidence="4" id="KW-0456">Lyase</keyword>
<evidence type="ECO:0000256" key="1">
    <source>
        <dbReference type="ARBA" id="ARBA00005495"/>
    </source>
</evidence>
<dbReference type="EMBL" id="AP019533">
    <property type="protein sequence ID" value="BBI94318.1"/>
    <property type="molecule type" value="Genomic_DNA"/>
</dbReference>
<dbReference type="Gene3D" id="3.90.1590.10">
    <property type="entry name" value="glutathione-dependent formaldehyde- activating enzyme (gfa)"/>
    <property type="match status" value="1"/>
</dbReference>
<dbReference type="Pfam" id="PF04828">
    <property type="entry name" value="GFA"/>
    <property type="match status" value="1"/>
</dbReference>
<name>A0A455VTW6_ENTAS</name>
<evidence type="ECO:0000256" key="4">
    <source>
        <dbReference type="ARBA" id="ARBA00023239"/>
    </source>
</evidence>
<dbReference type="GeneID" id="75132505"/>
<organism evidence="5">
    <name type="scientific">Enterobacter asburiae</name>
    <dbReference type="NCBI Taxonomy" id="61645"/>
    <lineage>
        <taxon>Bacteria</taxon>
        <taxon>Pseudomonadati</taxon>
        <taxon>Pseudomonadota</taxon>
        <taxon>Gammaproteobacteria</taxon>
        <taxon>Enterobacterales</taxon>
        <taxon>Enterobacteriaceae</taxon>
        <taxon>Enterobacter</taxon>
        <taxon>Enterobacter cloacae complex</taxon>
    </lineage>
</organism>
<evidence type="ECO:0000256" key="2">
    <source>
        <dbReference type="ARBA" id="ARBA00022723"/>
    </source>
</evidence>
<sequence length="127" mass="13851">MEKVFSGGCLCGSVRFTAANGGNVHTCSCDICQKHTGAQTVVWIEFPAENVQWIGPGGRPATWRSSDYSSRAFCPTCGSSIGAIDDSPTVALFTGVFDDPDQPEFAPENHSFDDMMPAWWRHTMREA</sequence>
<gene>
    <name evidence="5" type="ORF">MRY18106EAS_08500</name>
</gene>
<proteinExistence type="inferred from homology"/>
<accession>A0A455VTW6</accession>